<accession>A0A833HPE0</accession>
<evidence type="ECO:0000313" key="2">
    <source>
        <dbReference type="Proteomes" id="UP000465601"/>
    </source>
</evidence>
<dbReference type="AlphaFoldDB" id="A0A833HPE0"/>
<evidence type="ECO:0000313" key="1">
    <source>
        <dbReference type="EMBL" id="KAB3530553.1"/>
    </source>
</evidence>
<sequence>MKFVKQIFSLIQHSTFNIQHLTFNIQHSTFNIKSLLLKGMNLYAICYKESKAFSAVKEYDGKGLGGY</sequence>
<protein>
    <submittedName>
        <fullName evidence="1">Uncharacterized protein</fullName>
    </submittedName>
</protein>
<organism evidence="1 2">
    <name type="scientific">Alkaliphilus serpentinus</name>
    <dbReference type="NCBI Taxonomy" id="1482731"/>
    <lineage>
        <taxon>Bacteria</taxon>
        <taxon>Bacillati</taxon>
        <taxon>Bacillota</taxon>
        <taxon>Clostridia</taxon>
        <taxon>Peptostreptococcales</taxon>
        <taxon>Natronincolaceae</taxon>
        <taxon>Alkaliphilus</taxon>
    </lineage>
</organism>
<comment type="caution">
    <text evidence="1">The sequence shown here is derived from an EMBL/GenBank/DDBJ whole genome shotgun (WGS) entry which is preliminary data.</text>
</comment>
<dbReference type="EMBL" id="WBZB01000017">
    <property type="protein sequence ID" value="KAB3530553.1"/>
    <property type="molecule type" value="Genomic_DNA"/>
</dbReference>
<dbReference type="Proteomes" id="UP000465601">
    <property type="component" value="Unassembled WGS sequence"/>
</dbReference>
<keyword evidence="2" id="KW-1185">Reference proteome</keyword>
<gene>
    <name evidence="1" type="ORF">F8153_06810</name>
</gene>
<name>A0A833HPE0_9FIRM</name>
<reference evidence="1 2" key="1">
    <citation type="submission" date="2019-10" db="EMBL/GenBank/DDBJ databases">
        <title>Alkaliphilus serpentinus sp. nov. and Alkaliphilus pronyensis sp. nov., two novel anaerobic alkaliphilic species isolated from the serpentinized-hosted hydrothermal field of the Prony Bay (New Caledonia).</title>
        <authorList>
            <person name="Postec A."/>
        </authorList>
    </citation>
    <scope>NUCLEOTIDE SEQUENCE [LARGE SCALE GENOMIC DNA]</scope>
    <source>
        <strain evidence="1 2">LacT</strain>
    </source>
</reference>
<proteinExistence type="predicted"/>